<name>A0A2M7D7X2_9BACT</name>
<gene>
    <name evidence="2" type="primary">cyaB</name>
    <name evidence="2" type="ORF">COS26_01825</name>
</gene>
<dbReference type="InterPro" id="IPR023577">
    <property type="entry name" value="CYTH_domain"/>
</dbReference>
<feature type="domain" description="CYTH" evidence="1">
    <location>
        <begin position="27"/>
        <end position="204"/>
    </location>
</feature>
<dbReference type="CDD" id="cd07890">
    <property type="entry name" value="CYTH-like_AC_IV-like"/>
    <property type="match status" value="1"/>
</dbReference>
<organism evidence="2 3">
    <name type="scientific">Candidatus Nealsonbacteria bacterium CG02_land_8_20_14_3_00_40_11</name>
    <dbReference type="NCBI Taxonomy" id="1974700"/>
    <lineage>
        <taxon>Bacteria</taxon>
        <taxon>Candidatus Nealsoniibacteriota</taxon>
    </lineage>
</organism>
<dbReference type="EMBL" id="PEUA01000043">
    <property type="protein sequence ID" value="PIV42574.1"/>
    <property type="molecule type" value="Genomic_DNA"/>
</dbReference>
<dbReference type="AlphaFoldDB" id="A0A2M7D7X2"/>
<reference evidence="3" key="1">
    <citation type="submission" date="2017-09" db="EMBL/GenBank/DDBJ databases">
        <title>Depth-based differentiation of microbial function through sediment-hosted aquifers and enrichment of novel symbionts in the deep terrestrial subsurface.</title>
        <authorList>
            <person name="Probst A.J."/>
            <person name="Ladd B."/>
            <person name="Jarett J.K."/>
            <person name="Geller-Mcgrath D.E."/>
            <person name="Sieber C.M.K."/>
            <person name="Emerson J.B."/>
            <person name="Anantharaman K."/>
            <person name="Thomas B.C."/>
            <person name="Malmstrom R."/>
            <person name="Stieglmeier M."/>
            <person name="Klingl A."/>
            <person name="Woyke T."/>
            <person name="Ryan C.M."/>
            <person name="Banfield J.F."/>
        </authorList>
    </citation>
    <scope>NUCLEOTIDE SEQUENCE [LARGE SCALE GENOMIC DNA]</scope>
</reference>
<evidence type="ECO:0000313" key="2">
    <source>
        <dbReference type="EMBL" id="PIV42574.1"/>
    </source>
</evidence>
<dbReference type="SUPFAM" id="SSF55154">
    <property type="entry name" value="CYTH-like phosphatases"/>
    <property type="match status" value="1"/>
</dbReference>
<proteinExistence type="predicted"/>
<dbReference type="PROSITE" id="PS51707">
    <property type="entry name" value="CYTH"/>
    <property type="match status" value="1"/>
</dbReference>
<sequence>MCRAVFSSRPMRYRAGRLFGRIRYMKNIEIEIQAIIKNPKEIGRKLRKVGKFVKTRKQVDKYFVLPQRNFFAKDPPIEYLRVRYEKDKNHLNYSFLHFGKNGWLRATDEYETLVEKPEVVEQVFKKIGLISKVTVVKTRKYFECGNFEVTLDQVKGLGNFMEVEAKNNFGGVDKTRKACSDFLNSLDIEYEVKKDMGYPRMLYRKLRKI</sequence>
<evidence type="ECO:0000259" key="1">
    <source>
        <dbReference type="PROSITE" id="PS51707"/>
    </source>
</evidence>
<protein>
    <submittedName>
        <fullName evidence="2">Class IV adenylate cyclase</fullName>
    </submittedName>
</protein>
<dbReference type="Pfam" id="PF01928">
    <property type="entry name" value="CYTH"/>
    <property type="match status" value="1"/>
</dbReference>
<dbReference type="PANTHER" id="PTHR21028">
    <property type="entry name" value="SI:CH211-156B7.4"/>
    <property type="match status" value="1"/>
</dbReference>
<dbReference type="Proteomes" id="UP000230304">
    <property type="component" value="Unassembled WGS sequence"/>
</dbReference>
<evidence type="ECO:0000313" key="3">
    <source>
        <dbReference type="Proteomes" id="UP000230304"/>
    </source>
</evidence>
<dbReference type="PANTHER" id="PTHR21028:SF2">
    <property type="entry name" value="CYTH DOMAIN-CONTAINING PROTEIN"/>
    <property type="match status" value="1"/>
</dbReference>
<dbReference type="InterPro" id="IPR033469">
    <property type="entry name" value="CYTH-like_dom_sf"/>
</dbReference>
<accession>A0A2M7D7X2</accession>
<dbReference type="Gene3D" id="2.40.320.10">
    <property type="entry name" value="Hypothetical Protein Pfu-838710-001"/>
    <property type="match status" value="1"/>
</dbReference>
<dbReference type="NCBIfam" id="TIGR00318">
    <property type="entry name" value="cyaB"/>
    <property type="match status" value="1"/>
</dbReference>
<dbReference type="InterPro" id="IPR008173">
    <property type="entry name" value="Adenylyl_cyclase_CyaB"/>
</dbReference>
<comment type="caution">
    <text evidence="2">The sequence shown here is derived from an EMBL/GenBank/DDBJ whole genome shotgun (WGS) entry which is preliminary data.</text>
</comment>